<dbReference type="PRINTS" id="PR00318">
    <property type="entry name" value="GPROTEINA"/>
</dbReference>
<evidence type="ECO:0000313" key="8">
    <source>
        <dbReference type="EMBL" id="PFH46759.1"/>
    </source>
</evidence>
<dbReference type="InterPro" id="IPR001019">
    <property type="entry name" value="Gprotein_alpha_su"/>
</dbReference>
<dbReference type="SUPFAM" id="SSF52540">
    <property type="entry name" value="P-loop containing nucleoside triphosphate hydrolases"/>
    <property type="match status" value="1"/>
</dbReference>
<dbReference type="Gene3D" id="1.10.400.10">
    <property type="entry name" value="GI Alpha 1, domain 2-like"/>
    <property type="match status" value="1"/>
</dbReference>
<evidence type="ECO:0000256" key="4">
    <source>
        <dbReference type="ARBA" id="ARBA00023224"/>
    </source>
</evidence>
<keyword evidence="1 6" id="KW-0479">Metal-binding</keyword>
<dbReference type="InterPro" id="IPR027417">
    <property type="entry name" value="P-loop_NTPase"/>
</dbReference>
<dbReference type="GO" id="GO:0005834">
    <property type="term" value="C:heterotrimeric G-protein complex"/>
    <property type="evidence" value="ECO:0007669"/>
    <property type="project" value="TreeGrafter"/>
</dbReference>
<evidence type="ECO:0000256" key="7">
    <source>
        <dbReference type="SAM" id="MobiDB-lite"/>
    </source>
</evidence>
<keyword evidence="3 5" id="KW-0342">GTP-binding</keyword>
<dbReference type="PROSITE" id="PS51882">
    <property type="entry name" value="G_ALPHA"/>
    <property type="match status" value="1"/>
</dbReference>
<dbReference type="GO" id="GO:0005525">
    <property type="term" value="F:GTP binding"/>
    <property type="evidence" value="ECO:0007669"/>
    <property type="project" value="UniProtKB-KW"/>
</dbReference>
<dbReference type="OrthoDB" id="5817230at2759"/>
<evidence type="ECO:0000256" key="2">
    <source>
        <dbReference type="ARBA" id="ARBA00022741"/>
    </source>
</evidence>
<dbReference type="GO" id="GO:0005737">
    <property type="term" value="C:cytoplasm"/>
    <property type="evidence" value="ECO:0007669"/>
    <property type="project" value="TreeGrafter"/>
</dbReference>
<feature type="binding site" evidence="5">
    <location>
        <begin position="479"/>
        <end position="482"/>
    </location>
    <ligand>
        <name>GTP</name>
        <dbReference type="ChEBI" id="CHEBI:37565"/>
    </ligand>
</feature>
<dbReference type="SMART" id="SM00275">
    <property type="entry name" value="G_alpha"/>
    <property type="match status" value="1"/>
</dbReference>
<gene>
    <name evidence="8" type="ORF">AMATHDRAFT_50812</name>
</gene>
<dbReference type="Proteomes" id="UP000242287">
    <property type="component" value="Unassembled WGS sequence"/>
</dbReference>
<keyword evidence="9" id="KW-1185">Reference proteome</keyword>
<dbReference type="GO" id="GO:0003924">
    <property type="term" value="F:GTPase activity"/>
    <property type="evidence" value="ECO:0007669"/>
    <property type="project" value="InterPro"/>
</dbReference>
<dbReference type="PANTHER" id="PTHR10218">
    <property type="entry name" value="GTP-BINDING PROTEIN ALPHA SUBUNIT"/>
    <property type="match status" value="1"/>
</dbReference>
<dbReference type="GO" id="GO:0001664">
    <property type="term" value="F:G protein-coupled receptor binding"/>
    <property type="evidence" value="ECO:0007669"/>
    <property type="project" value="TreeGrafter"/>
</dbReference>
<accession>A0A2A9N8M7</accession>
<dbReference type="Gene3D" id="3.40.50.300">
    <property type="entry name" value="P-loop containing nucleotide triphosphate hydrolases"/>
    <property type="match status" value="2"/>
</dbReference>
<feature type="binding site" evidence="5">
    <location>
        <begin position="357"/>
        <end position="363"/>
    </location>
    <ligand>
        <name>GTP</name>
        <dbReference type="ChEBI" id="CHEBI:37565"/>
    </ligand>
</feature>
<dbReference type="SUPFAM" id="SSF47895">
    <property type="entry name" value="Transducin (alpha subunit), insertion domain"/>
    <property type="match status" value="1"/>
</dbReference>
<evidence type="ECO:0000313" key="9">
    <source>
        <dbReference type="Proteomes" id="UP000242287"/>
    </source>
</evidence>
<sequence>MGLFSDDPLDVFTSPPHNETPEERKAREIREAEAKRISDRIDEDLKLEKAALKKQKVVRVLLLGQAESGKSTTLKNFRMAYAHAEWKQERLGWRSVIQLNLIRSILTIVRALQAEANNEPIITPDMTRLAADIDAPDTEPEIETATAYEYEQLPEPSWSLTSFSSSAHAVAGLAGTSAGASSSAISSVPQIPLTEKHHMLVMRLGPLKSIEAELKRRLGAGTEEVRAEDGIDPSELSATPFDRPLRRTEFGIRRWHNVAELAPRVTGGTRIDGSAAAGVSPQRQGGEHMTHIAPMVDGATEVIATCREDVKILWLDRSVRDVLKKRKIRLEDSAGFFLDDVDRVATRDYEPSDDDILRARLRTLGVQEYKFHIVPDNKASDKARDWVMYDVGGARTLRHAWLPFFDNMNAIIFRESNVSSGLPIHANSSKPDLVAPVSAFDERLLEDPTVNRLEDSFMLWSAICQSKLLAKATFILFLNKCDLLKKKIKNGVNVGKYLSSFGDRPNDVNSVVKYLKDKFRDALHRLSPERRISFYYPTSVIDMKATAITLKAVRDGIMRENLREADFV</sequence>
<feature type="binding site" evidence="6">
    <location>
        <position position="363"/>
    </location>
    <ligand>
        <name>Mg(2+)</name>
        <dbReference type="ChEBI" id="CHEBI:18420"/>
    </ligand>
</feature>
<reference evidence="8 9" key="1">
    <citation type="submission" date="2014-02" db="EMBL/GenBank/DDBJ databases">
        <title>Transposable element dynamics among asymbiotic and ectomycorrhizal Amanita fungi.</title>
        <authorList>
            <consortium name="DOE Joint Genome Institute"/>
            <person name="Hess J."/>
            <person name="Skrede I."/>
            <person name="Wolfe B."/>
            <person name="LaButti K."/>
            <person name="Ohm R.A."/>
            <person name="Grigoriev I.V."/>
            <person name="Pringle A."/>
        </authorList>
    </citation>
    <scope>NUCLEOTIDE SEQUENCE [LARGE SCALE GENOMIC DNA]</scope>
    <source>
        <strain evidence="8 9">SKay4041</strain>
    </source>
</reference>
<dbReference type="FunFam" id="3.40.50.300:FF:000692">
    <property type="entry name" value="Guanine nucleotide-binding protein subunit alpha"/>
    <property type="match status" value="1"/>
</dbReference>
<organism evidence="8 9">
    <name type="scientific">Amanita thiersii Skay4041</name>
    <dbReference type="NCBI Taxonomy" id="703135"/>
    <lineage>
        <taxon>Eukaryota</taxon>
        <taxon>Fungi</taxon>
        <taxon>Dikarya</taxon>
        <taxon>Basidiomycota</taxon>
        <taxon>Agaricomycotina</taxon>
        <taxon>Agaricomycetes</taxon>
        <taxon>Agaricomycetidae</taxon>
        <taxon>Agaricales</taxon>
        <taxon>Pluteineae</taxon>
        <taxon>Amanitaceae</taxon>
        <taxon>Amanita</taxon>
    </lineage>
</organism>
<dbReference type="GO" id="GO:0046872">
    <property type="term" value="F:metal ion binding"/>
    <property type="evidence" value="ECO:0007669"/>
    <property type="project" value="UniProtKB-KW"/>
</dbReference>
<dbReference type="GO" id="GO:0031683">
    <property type="term" value="F:G-protein beta/gamma-subunit complex binding"/>
    <property type="evidence" value="ECO:0007669"/>
    <property type="project" value="InterPro"/>
</dbReference>
<dbReference type="Pfam" id="PF00503">
    <property type="entry name" value="G-alpha"/>
    <property type="match status" value="1"/>
</dbReference>
<evidence type="ECO:0008006" key="10">
    <source>
        <dbReference type="Google" id="ProtNLM"/>
    </source>
</evidence>
<evidence type="ECO:0000256" key="6">
    <source>
        <dbReference type="PIRSR" id="PIRSR601019-2"/>
    </source>
</evidence>
<keyword evidence="2 5" id="KW-0547">Nucleotide-binding</keyword>
<name>A0A2A9N8M7_9AGAR</name>
<dbReference type="GO" id="GO:0007188">
    <property type="term" value="P:adenylate cyclase-modulating G protein-coupled receptor signaling pathway"/>
    <property type="evidence" value="ECO:0007669"/>
    <property type="project" value="TreeGrafter"/>
</dbReference>
<dbReference type="InterPro" id="IPR011025">
    <property type="entry name" value="GproteinA_insert"/>
</dbReference>
<evidence type="ECO:0000256" key="5">
    <source>
        <dbReference type="PIRSR" id="PIRSR601019-1"/>
    </source>
</evidence>
<dbReference type="AlphaFoldDB" id="A0A2A9N8M7"/>
<dbReference type="EMBL" id="KZ302161">
    <property type="protein sequence ID" value="PFH46759.1"/>
    <property type="molecule type" value="Genomic_DNA"/>
</dbReference>
<dbReference type="STRING" id="703135.A0A2A9N8M7"/>
<proteinExistence type="predicted"/>
<feature type="binding site" evidence="5">
    <location>
        <begin position="332"/>
        <end position="333"/>
    </location>
    <ligand>
        <name>GTP</name>
        <dbReference type="ChEBI" id="CHEBI:37565"/>
    </ligand>
</feature>
<evidence type="ECO:0000256" key="1">
    <source>
        <dbReference type="ARBA" id="ARBA00022723"/>
    </source>
</evidence>
<evidence type="ECO:0000256" key="3">
    <source>
        <dbReference type="ARBA" id="ARBA00023134"/>
    </source>
</evidence>
<feature type="compositionally biased region" description="Basic and acidic residues" evidence="7">
    <location>
        <begin position="19"/>
        <end position="29"/>
    </location>
</feature>
<keyword evidence="4" id="KW-0807">Transducer</keyword>
<dbReference type="PANTHER" id="PTHR10218:SF360">
    <property type="entry name" value="GUANINE NUCLEOTIDE-BINDING PROTEIN SUBUNIT ALPHA HOMOLOG"/>
    <property type="match status" value="1"/>
</dbReference>
<protein>
    <recommendedName>
        <fullName evidence="10">G-alpha-domain-containing protein</fullName>
    </recommendedName>
</protein>
<feature type="region of interest" description="Disordered" evidence="7">
    <location>
        <begin position="1"/>
        <end position="29"/>
    </location>
</feature>
<keyword evidence="6" id="KW-0460">Magnesium</keyword>